<evidence type="ECO:0000313" key="3">
    <source>
        <dbReference type="Proteomes" id="UP000001505"/>
    </source>
</evidence>
<protein>
    <recommendedName>
        <fullName evidence="4">ATP-grasp domain-containing protein</fullName>
    </recommendedName>
</protein>
<dbReference type="KEGG" id="wch:wcw_0035"/>
<dbReference type="EMBL" id="CP001928">
    <property type="protein sequence ID" value="ADI37412.1"/>
    <property type="molecule type" value="Genomic_DNA"/>
</dbReference>
<evidence type="ECO:0000256" key="1">
    <source>
        <dbReference type="SAM" id="SignalP"/>
    </source>
</evidence>
<feature type="signal peptide" evidence="1">
    <location>
        <begin position="1"/>
        <end position="24"/>
    </location>
</feature>
<organism evidence="2 3">
    <name type="scientific">Waddlia chondrophila (strain ATCC VR-1470 / WSU 86-1044)</name>
    <dbReference type="NCBI Taxonomy" id="716544"/>
    <lineage>
        <taxon>Bacteria</taxon>
        <taxon>Pseudomonadati</taxon>
        <taxon>Chlamydiota</taxon>
        <taxon>Chlamydiia</taxon>
        <taxon>Parachlamydiales</taxon>
        <taxon>Waddliaceae</taxon>
        <taxon>Waddlia</taxon>
    </lineage>
</organism>
<gene>
    <name evidence="2" type="ordered locus">wcw_0035</name>
</gene>
<dbReference type="STRING" id="716544.wcw_0035"/>
<dbReference type="Proteomes" id="UP000001505">
    <property type="component" value="Chromosome"/>
</dbReference>
<dbReference type="OrthoDB" id="20689at2"/>
<feature type="chain" id="PRO_5003091125" description="ATP-grasp domain-containing protein" evidence="1">
    <location>
        <begin position="25"/>
        <end position="393"/>
    </location>
</feature>
<dbReference type="AlphaFoldDB" id="D6YTF1"/>
<evidence type="ECO:0008006" key="4">
    <source>
        <dbReference type="Google" id="ProtNLM"/>
    </source>
</evidence>
<accession>D6YTF1</accession>
<dbReference type="eggNOG" id="ENOG5033U9P">
    <property type="taxonomic scope" value="Bacteria"/>
</dbReference>
<keyword evidence="3" id="KW-1185">Reference proteome</keyword>
<sequence>MSKEMIKKLLQLLLFFLLSFNLEGASPPASFTFMIADLKHNDEEGIKICELQAGSLSAFRGYDWLTNEPRVVSKKVMKILNQFGHSLWVFSGSIADPSIQKEMAEQKVNIVKNLSKLCQNKTFIQQANLPVEDPYDLSSYPVLLIGSPKRFHNNLESFQEQFPNVLILDLPSYPYWKNKHEMSLLLREPPELEQIKPHWELFSRAMTSEEIQSSHTHFSSEYVVIKPLNAFTGSGVILLERTKLPEILQLIWKSPKKLPDSSDKGYSYWRKAKDKHLIVEEFHFSDPVAVSHLEGREYDPTLRAIFMLWHEHGEIQMDFVGLYWKLPEKSLSEEGSFNEKHKSCGKIPYFALVEPEKEEAIKHQLKETMPLLYAKMLGWEKYEPIRIKNLELH</sequence>
<dbReference type="HOGENOM" id="CLU_735570_0_0_0"/>
<reference evidence="2 3" key="1">
    <citation type="journal article" date="2010" name="PLoS ONE">
        <title>The Waddlia genome: a window into chlamydial biology.</title>
        <authorList>
            <person name="Bertelli C."/>
            <person name="Collyn F."/>
            <person name="Croxatto A."/>
            <person name="Ruckert C."/>
            <person name="Polkinghorne A."/>
            <person name="Kebbi-Beghdadi C."/>
            <person name="Goesmann A."/>
            <person name="Vaughan L."/>
            <person name="Greub G."/>
        </authorList>
    </citation>
    <scope>NUCLEOTIDE SEQUENCE [LARGE SCALE GENOMIC DNA]</scope>
    <source>
        <strain evidence="3">ATCC VR-1470 / WSU 86-1044</strain>
    </source>
</reference>
<proteinExistence type="predicted"/>
<name>D6YTF1_WADCW</name>
<dbReference type="RefSeq" id="WP_013181140.1">
    <property type="nucleotide sequence ID" value="NC_014225.1"/>
</dbReference>
<keyword evidence="1" id="KW-0732">Signal</keyword>
<evidence type="ECO:0000313" key="2">
    <source>
        <dbReference type="EMBL" id="ADI37412.1"/>
    </source>
</evidence>